<dbReference type="Proteomes" id="UP000793456">
    <property type="component" value="Chromosome III"/>
</dbReference>
<gene>
    <name evidence="1" type="ORF">E3U43_015218</name>
</gene>
<accession>A0ACD3RPD8</accession>
<proteinExistence type="predicted"/>
<comment type="caution">
    <text evidence="1">The sequence shown here is derived from an EMBL/GenBank/DDBJ whole genome shotgun (WGS) entry which is preliminary data.</text>
</comment>
<organism evidence="1 2">
    <name type="scientific">Larimichthys crocea</name>
    <name type="common">Large yellow croaker</name>
    <name type="synonym">Pseudosciaena crocea</name>
    <dbReference type="NCBI Taxonomy" id="215358"/>
    <lineage>
        <taxon>Eukaryota</taxon>
        <taxon>Metazoa</taxon>
        <taxon>Chordata</taxon>
        <taxon>Craniata</taxon>
        <taxon>Vertebrata</taxon>
        <taxon>Euteleostomi</taxon>
        <taxon>Actinopterygii</taxon>
        <taxon>Neopterygii</taxon>
        <taxon>Teleostei</taxon>
        <taxon>Neoteleostei</taxon>
        <taxon>Acanthomorphata</taxon>
        <taxon>Eupercaria</taxon>
        <taxon>Sciaenidae</taxon>
        <taxon>Larimichthys</taxon>
    </lineage>
</organism>
<name>A0ACD3RPD8_LARCR</name>
<feature type="non-terminal residue" evidence="1">
    <location>
        <position position="392"/>
    </location>
</feature>
<evidence type="ECO:0000313" key="2">
    <source>
        <dbReference type="Proteomes" id="UP000793456"/>
    </source>
</evidence>
<keyword evidence="2" id="KW-1185">Reference proteome</keyword>
<protein>
    <submittedName>
        <fullName evidence="1">Uncharacterized protein</fullName>
    </submittedName>
</protein>
<evidence type="ECO:0000313" key="1">
    <source>
        <dbReference type="EMBL" id="TMS21245.1"/>
    </source>
</evidence>
<reference evidence="1" key="1">
    <citation type="submission" date="2018-11" db="EMBL/GenBank/DDBJ databases">
        <title>The sequence and de novo assembly of Larimichthys crocea genome using PacBio and Hi-C technologies.</title>
        <authorList>
            <person name="Xu P."/>
            <person name="Chen B."/>
            <person name="Zhou Z."/>
            <person name="Ke Q."/>
            <person name="Wu Y."/>
            <person name="Bai H."/>
            <person name="Pu F."/>
        </authorList>
    </citation>
    <scope>NUCLEOTIDE SEQUENCE</scope>
    <source>
        <tissue evidence="1">Muscle</tissue>
    </source>
</reference>
<dbReference type="EMBL" id="CM011676">
    <property type="protein sequence ID" value="TMS21245.1"/>
    <property type="molecule type" value="Genomic_DNA"/>
</dbReference>
<sequence>MPATTGRGDLPPTKTVIVYRNGDAFFPGRKIVVNPRHVTTFDIFLASLTRGIEASFGAVRKLYTAIEGHKVQCLDDLKHGSVYVAAGNEQFKKLDYCEITTKKPQNKKKEQIQPVVHSKIIVSARWRRTTDESCTINVFTNGEILIPPTRIRIPKYTLRSWENVLAMVTEKVHLRTGACAQHYVAVGAEKFKALPYEQSIPSRDIISQSVLPAVRKTRHANDAFARTGFREDLEHTAGGQMKKHAAKLERAKQQRQVSGNPVLLSTGEGSVFNAQNKRSEMAGAAEVQEDRQLKADLPIDQVEAKIVDEEYENGSCCASPCKASLHDSDGSCLQRSLSAGSRKDEAKEREVSSRRHRIRSRMSRFFKVDLQMTHMQKQTGAVVERRGKCERN</sequence>